<feature type="compositionally biased region" description="Basic and acidic residues" evidence="1">
    <location>
        <begin position="44"/>
        <end position="56"/>
    </location>
</feature>
<gene>
    <name evidence="2" type="ORF">CLIB1423_05S01508</name>
</gene>
<feature type="compositionally biased region" description="Acidic residues" evidence="1">
    <location>
        <begin position="412"/>
        <end position="422"/>
    </location>
</feature>
<keyword evidence="3" id="KW-1185">Reference proteome</keyword>
<feature type="region of interest" description="Disordered" evidence="1">
    <location>
        <begin position="379"/>
        <end position="422"/>
    </location>
</feature>
<evidence type="ECO:0000313" key="2">
    <source>
        <dbReference type="EMBL" id="CAH2351927.1"/>
    </source>
</evidence>
<evidence type="ECO:0000313" key="3">
    <source>
        <dbReference type="Proteomes" id="UP000837801"/>
    </source>
</evidence>
<feature type="compositionally biased region" description="Low complexity" evidence="1">
    <location>
        <begin position="341"/>
        <end position="354"/>
    </location>
</feature>
<dbReference type="OrthoDB" id="4090091at2759"/>
<proteinExistence type="predicted"/>
<comment type="caution">
    <text evidence="2">The sequence shown here is derived from an EMBL/GenBank/DDBJ whole genome shotgun (WGS) entry which is preliminary data.</text>
</comment>
<reference evidence="2" key="1">
    <citation type="submission" date="2022-03" db="EMBL/GenBank/DDBJ databases">
        <authorList>
            <person name="Legras J.-L."/>
            <person name="Devillers H."/>
            <person name="Grondin C."/>
        </authorList>
    </citation>
    <scope>NUCLEOTIDE SEQUENCE</scope>
    <source>
        <strain evidence="2">CLIB 1423</strain>
    </source>
</reference>
<organism evidence="2 3">
    <name type="scientific">[Candida] railenensis</name>
    <dbReference type="NCBI Taxonomy" id="45579"/>
    <lineage>
        <taxon>Eukaryota</taxon>
        <taxon>Fungi</taxon>
        <taxon>Dikarya</taxon>
        <taxon>Ascomycota</taxon>
        <taxon>Saccharomycotina</taxon>
        <taxon>Pichiomycetes</taxon>
        <taxon>Debaryomycetaceae</taxon>
        <taxon>Kurtzmaniella</taxon>
    </lineage>
</organism>
<dbReference type="EMBL" id="CAKXYY010000005">
    <property type="protein sequence ID" value="CAH2351927.1"/>
    <property type="molecule type" value="Genomic_DNA"/>
</dbReference>
<feature type="compositionally biased region" description="Basic residues" evidence="1">
    <location>
        <begin position="12"/>
        <end position="23"/>
    </location>
</feature>
<evidence type="ECO:0000256" key="1">
    <source>
        <dbReference type="SAM" id="MobiDB-lite"/>
    </source>
</evidence>
<feature type="region of interest" description="Disordered" evidence="1">
    <location>
        <begin position="341"/>
        <end position="365"/>
    </location>
</feature>
<accession>A0A9P0QMD7</accession>
<dbReference type="AlphaFoldDB" id="A0A9P0QMD7"/>
<feature type="region of interest" description="Disordered" evidence="1">
    <location>
        <begin position="1"/>
        <end position="87"/>
    </location>
</feature>
<feature type="region of interest" description="Disordered" evidence="1">
    <location>
        <begin position="121"/>
        <end position="156"/>
    </location>
</feature>
<protein>
    <submittedName>
        <fullName evidence="2">Uncharacterized protein</fullName>
    </submittedName>
</protein>
<sequence>MVLKNSKWDKQAKHKYLKKHGLLKPRGNADTSSSTPKAKWTGKKSTESNQEIHSDSDDGWSDEADEELLNEMFPQLGSTELTKEQREKVKHQILLDLLAEREREAEAQKVHEAEKYNDGIYLGRNPNAVDETGSGDVEGVEEGGEGKGESDEEPEEVPITLGQFVAKDIFHKSRAATRRLPRHKLNENLLEEYGIDSYSDTVRQKDDYNDMYNSKQQSRPLSKISTEELINFRIGQDKLGQKKQDEERGQMKVLNEEDRAQYQQIEAKAKQAAFLRSIKEKFAADAGTSLNKSSKVIEINNINSSDKRQIESLEKKLMKSNTKVHGNDEDLDLDELLGELSVKSPISSPPSSSSAHTPLQHWSRKSNNDIDSFLEDLDTHESYVTSDPTSARDYRQTPSSSSSRPRNLPPPTDEDFLDDLLG</sequence>
<feature type="compositionally biased region" description="Basic and acidic residues" evidence="1">
    <location>
        <begin position="1"/>
        <end position="11"/>
    </location>
</feature>
<feature type="compositionally biased region" description="Acidic residues" evidence="1">
    <location>
        <begin position="57"/>
        <end position="69"/>
    </location>
</feature>
<name>A0A9P0QMD7_9ASCO</name>
<dbReference type="Proteomes" id="UP000837801">
    <property type="component" value="Unassembled WGS sequence"/>
</dbReference>